<accession>A0A6A6QL83</accession>
<feature type="compositionally biased region" description="Polar residues" evidence="1">
    <location>
        <begin position="1"/>
        <end position="36"/>
    </location>
</feature>
<feature type="compositionally biased region" description="Polar residues" evidence="1">
    <location>
        <begin position="55"/>
        <end position="71"/>
    </location>
</feature>
<feature type="compositionally biased region" description="Low complexity" evidence="1">
    <location>
        <begin position="127"/>
        <end position="162"/>
    </location>
</feature>
<name>A0A6A6QL83_9PEZI</name>
<proteinExistence type="predicted"/>
<feature type="compositionally biased region" description="Low complexity" evidence="1">
    <location>
        <begin position="72"/>
        <end position="82"/>
    </location>
</feature>
<dbReference type="AlphaFoldDB" id="A0A6A6QL83"/>
<feature type="compositionally biased region" description="Low complexity" evidence="1">
    <location>
        <begin position="90"/>
        <end position="120"/>
    </location>
</feature>
<dbReference type="Proteomes" id="UP000799750">
    <property type="component" value="Unassembled WGS sequence"/>
</dbReference>
<organism evidence="2 3">
    <name type="scientific">Lophium mytilinum</name>
    <dbReference type="NCBI Taxonomy" id="390894"/>
    <lineage>
        <taxon>Eukaryota</taxon>
        <taxon>Fungi</taxon>
        <taxon>Dikarya</taxon>
        <taxon>Ascomycota</taxon>
        <taxon>Pezizomycotina</taxon>
        <taxon>Dothideomycetes</taxon>
        <taxon>Pleosporomycetidae</taxon>
        <taxon>Mytilinidiales</taxon>
        <taxon>Mytilinidiaceae</taxon>
        <taxon>Lophium</taxon>
    </lineage>
</organism>
<dbReference type="OrthoDB" id="10584089at2759"/>
<protein>
    <submittedName>
        <fullName evidence="2">Uncharacterized protein</fullName>
    </submittedName>
</protein>
<reference evidence="2" key="1">
    <citation type="journal article" date="2020" name="Stud. Mycol.">
        <title>101 Dothideomycetes genomes: a test case for predicting lifestyles and emergence of pathogens.</title>
        <authorList>
            <person name="Haridas S."/>
            <person name="Albert R."/>
            <person name="Binder M."/>
            <person name="Bloem J."/>
            <person name="Labutti K."/>
            <person name="Salamov A."/>
            <person name="Andreopoulos B."/>
            <person name="Baker S."/>
            <person name="Barry K."/>
            <person name="Bills G."/>
            <person name="Bluhm B."/>
            <person name="Cannon C."/>
            <person name="Castanera R."/>
            <person name="Culley D."/>
            <person name="Daum C."/>
            <person name="Ezra D."/>
            <person name="Gonzalez J."/>
            <person name="Henrissat B."/>
            <person name="Kuo A."/>
            <person name="Liang C."/>
            <person name="Lipzen A."/>
            <person name="Lutzoni F."/>
            <person name="Magnuson J."/>
            <person name="Mondo S."/>
            <person name="Nolan M."/>
            <person name="Ohm R."/>
            <person name="Pangilinan J."/>
            <person name="Park H.-J."/>
            <person name="Ramirez L."/>
            <person name="Alfaro M."/>
            <person name="Sun H."/>
            <person name="Tritt A."/>
            <person name="Yoshinaga Y."/>
            <person name="Zwiers L.-H."/>
            <person name="Turgeon B."/>
            <person name="Goodwin S."/>
            <person name="Spatafora J."/>
            <person name="Crous P."/>
            <person name="Grigoriev I."/>
        </authorList>
    </citation>
    <scope>NUCLEOTIDE SEQUENCE</scope>
    <source>
        <strain evidence="2">CBS 269.34</strain>
    </source>
</reference>
<evidence type="ECO:0000313" key="2">
    <source>
        <dbReference type="EMBL" id="KAF2492463.1"/>
    </source>
</evidence>
<sequence length="195" mass="19340">MSETNEPSNKASTPSQQDRPNTTSDPNEQAQTQQACPTPIVVLGSTHTPEPASPPTNQTQDPCNPTGTASSQPEQPALNPALLQPPPTEGPFASAPSPATTSSSTTTSTGVSTPTSTSGAIPATQEPQTSNPASMSSSSSSSPGNTGTSGPTGSTTQSGGNPAYHLPYAPFPFRMPDGTSVRGSGGSSSGGGKGK</sequence>
<evidence type="ECO:0000313" key="3">
    <source>
        <dbReference type="Proteomes" id="UP000799750"/>
    </source>
</evidence>
<keyword evidence="3" id="KW-1185">Reference proteome</keyword>
<dbReference type="EMBL" id="MU004194">
    <property type="protein sequence ID" value="KAF2492463.1"/>
    <property type="molecule type" value="Genomic_DNA"/>
</dbReference>
<feature type="region of interest" description="Disordered" evidence="1">
    <location>
        <begin position="1"/>
        <end position="195"/>
    </location>
</feature>
<evidence type="ECO:0000256" key="1">
    <source>
        <dbReference type="SAM" id="MobiDB-lite"/>
    </source>
</evidence>
<gene>
    <name evidence="2" type="ORF">BU16DRAFT_542356</name>
</gene>
<feature type="compositionally biased region" description="Gly residues" evidence="1">
    <location>
        <begin position="183"/>
        <end position="195"/>
    </location>
</feature>